<dbReference type="Gene3D" id="3.30.420.150">
    <property type="entry name" value="Exopolyphosphatase. Domain 2"/>
    <property type="match status" value="1"/>
</dbReference>
<evidence type="ECO:0000256" key="6">
    <source>
        <dbReference type="SAM" id="Phobius"/>
    </source>
</evidence>
<proteinExistence type="inferred from homology"/>
<dbReference type="GO" id="GO:0005524">
    <property type="term" value="F:ATP binding"/>
    <property type="evidence" value="ECO:0007669"/>
    <property type="project" value="UniProtKB-KW"/>
</dbReference>
<keyword evidence="6" id="KW-0472">Membrane</keyword>
<gene>
    <name evidence="7" type="ORF">SSLN_LOCUS14055</name>
</gene>
<dbReference type="GO" id="GO:0045134">
    <property type="term" value="F:UDP phosphatase activity"/>
    <property type="evidence" value="ECO:0007669"/>
    <property type="project" value="TreeGrafter"/>
</dbReference>
<dbReference type="WBParaSite" id="SSLN_0001459301-mRNA-1">
    <property type="protein sequence ID" value="SSLN_0001459301-mRNA-1"/>
    <property type="gene ID" value="SSLN_0001459301"/>
</dbReference>
<dbReference type="OrthoDB" id="6372431at2759"/>
<sequence length="278" mass="30697">MIDAGSTSSKVSVMRWRDWPFRSNGYTEELAITKFGRRAHMFTAFSLESPLNADAIIDDLRRTLRNFGLTVSNPYSDIRIISGNDEGIYAWITVNYLSKKLGDENGKNPDPPDQMMGALDLGGASTQIAFVPERDNAELYTGSHYLFGNTYNVYSYSFLCYGKSTGQNRIWAEIIGQQSDAFAGFYFVINFLFPSIGKGLTRDQVKTKVDEFCASDWNTVAGTSVSWALGYVIDASGMIQSLAPKIDLGQAAFIGSVTVLSIVFLALLGIIIYVVLKQ</sequence>
<dbReference type="GO" id="GO:0005886">
    <property type="term" value="C:plasma membrane"/>
    <property type="evidence" value="ECO:0007669"/>
    <property type="project" value="TreeGrafter"/>
</dbReference>
<keyword evidence="6" id="KW-0812">Transmembrane</keyword>
<evidence type="ECO:0000313" key="8">
    <source>
        <dbReference type="Proteomes" id="UP000275846"/>
    </source>
</evidence>
<dbReference type="PROSITE" id="PS01238">
    <property type="entry name" value="GDA1_CD39_NTPASE"/>
    <property type="match status" value="1"/>
</dbReference>
<dbReference type="InterPro" id="IPR000407">
    <property type="entry name" value="GDA1_CD39_NTPase"/>
</dbReference>
<evidence type="ECO:0000256" key="5">
    <source>
        <dbReference type="RuleBase" id="RU003833"/>
    </source>
</evidence>
<dbReference type="GO" id="GO:0017111">
    <property type="term" value="F:ribonucleoside triphosphate phosphatase activity"/>
    <property type="evidence" value="ECO:0007669"/>
    <property type="project" value="TreeGrafter"/>
</dbReference>
<keyword evidence="2 5" id="KW-0378">Hydrolase</keyword>
<accession>A0A183TC57</accession>
<evidence type="ECO:0000256" key="4">
    <source>
        <dbReference type="PIRSR" id="PIRSR600407-2"/>
    </source>
</evidence>
<evidence type="ECO:0000256" key="2">
    <source>
        <dbReference type="ARBA" id="ARBA00022801"/>
    </source>
</evidence>
<keyword evidence="6" id="KW-1133">Transmembrane helix</keyword>
<comment type="similarity">
    <text evidence="1 5">Belongs to the GDA1/CD39 NTPase family.</text>
</comment>
<dbReference type="GO" id="GO:0004382">
    <property type="term" value="F:GDP phosphatase activity"/>
    <property type="evidence" value="ECO:0007669"/>
    <property type="project" value="TreeGrafter"/>
</dbReference>
<dbReference type="STRING" id="70667.A0A183TC57"/>
<keyword evidence="8" id="KW-1185">Reference proteome</keyword>
<keyword evidence="4" id="KW-0067">ATP-binding</keyword>
<evidence type="ECO:0000313" key="7">
    <source>
        <dbReference type="EMBL" id="VDM00441.1"/>
    </source>
</evidence>
<reference evidence="9" key="1">
    <citation type="submission" date="2016-06" db="UniProtKB">
        <authorList>
            <consortium name="WormBaseParasite"/>
        </authorList>
    </citation>
    <scope>IDENTIFICATION</scope>
</reference>
<feature type="active site" description="Proton acceptor" evidence="3">
    <location>
        <position position="86"/>
    </location>
</feature>
<dbReference type="EMBL" id="UYSU01038618">
    <property type="protein sequence ID" value="VDM00441.1"/>
    <property type="molecule type" value="Genomic_DNA"/>
</dbReference>
<reference evidence="7 8" key="2">
    <citation type="submission" date="2018-11" db="EMBL/GenBank/DDBJ databases">
        <authorList>
            <consortium name="Pathogen Informatics"/>
        </authorList>
    </citation>
    <scope>NUCLEOTIDE SEQUENCE [LARGE SCALE GENOMIC DNA]</scope>
    <source>
        <strain evidence="7 8">NST_G2</strain>
    </source>
</reference>
<feature type="binding site" evidence="4">
    <location>
        <begin position="123"/>
        <end position="127"/>
    </location>
    <ligand>
        <name>ATP</name>
        <dbReference type="ChEBI" id="CHEBI:30616"/>
    </ligand>
</feature>
<feature type="transmembrane region" description="Helical" evidence="6">
    <location>
        <begin position="251"/>
        <end position="276"/>
    </location>
</feature>
<name>A0A183TC57_SCHSO</name>
<dbReference type="GO" id="GO:0009134">
    <property type="term" value="P:nucleoside diphosphate catabolic process"/>
    <property type="evidence" value="ECO:0007669"/>
    <property type="project" value="TreeGrafter"/>
</dbReference>
<evidence type="ECO:0000313" key="9">
    <source>
        <dbReference type="WBParaSite" id="SSLN_0001459301-mRNA-1"/>
    </source>
</evidence>
<dbReference type="Proteomes" id="UP000275846">
    <property type="component" value="Unassembled WGS sequence"/>
</dbReference>
<dbReference type="Pfam" id="PF01150">
    <property type="entry name" value="GDA1_CD39"/>
    <property type="match status" value="1"/>
</dbReference>
<dbReference type="PANTHER" id="PTHR11782:SF83">
    <property type="entry name" value="GUANOSINE-DIPHOSPHATASE"/>
    <property type="match status" value="1"/>
</dbReference>
<keyword evidence="4" id="KW-0547">Nucleotide-binding</keyword>
<evidence type="ECO:0000256" key="3">
    <source>
        <dbReference type="PIRSR" id="PIRSR600407-1"/>
    </source>
</evidence>
<protein>
    <submittedName>
        <fullName evidence="9">Ectonucleoside triphosphate diphosphohydrolase 1</fullName>
    </submittedName>
</protein>
<dbReference type="AlphaFoldDB" id="A0A183TC57"/>
<evidence type="ECO:0000256" key="1">
    <source>
        <dbReference type="ARBA" id="ARBA00009283"/>
    </source>
</evidence>
<organism evidence="9">
    <name type="scientific">Schistocephalus solidus</name>
    <name type="common">Tapeworm</name>
    <dbReference type="NCBI Taxonomy" id="70667"/>
    <lineage>
        <taxon>Eukaryota</taxon>
        <taxon>Metazoa</taxon>
        <taxon>Spiralia</taxon>
        <taxon>Lophotrochozoa</taxon>
        <taxon>Platyhelminthes</taxon>
        <taxon>Cestoda</taxon>
        <taxon>Eucestoda</taxon>
        <taxon>Diphyllobothriidea</taxon>
        <taxon>Diphyllobothriidae</taxon>
        <taxon>Schistocephalus</taxon>
    </lineage>
</organism>
<dbReference type="PANTHER" id="PTHR11782">
    <property type="entry name" value="ADENOSINE/GUANOSINE DIPHOSPHATASE"/>
    <property type="match status" value="1"/>
</dbReference>